<feature type="domain" description="EF-hand" evidence="1">
    <location>
        <begin position="4"/>
        <end position="39"/>
    </location>
</feature>
<evidence type="ECO:0000259" key="1">
    <source>
        <dbReference type="PROSITE" id="PS50222"/>
    </source>
</evidence>
<name>A0A0N0Y072_9ACTN</name>
<dbReference type="InterPro" id="IPR052591">
    <property type="entry name" value="CML21-like"/>
</dbReference>
<feature type="domain" description="EF-hand" evidence="1">
    <location>
        <begin position="139"/>
        <end position="165"/>
    </location>
</feature>
<dbReference type="PROSITE" id="PS50222">
    <property type="entry name" value="EF_HAND_2"/>
    <property type="match status" value="3"/>
</dbReference>
<proteinExistence type="predicted"/>
<dbReference type="RefSeq" id="WP_053923418.1">
    <property type="nucleotide sequence ID" value="NZ_LGKG01000079.1"/>
</dbReference>
<dbReference type="SUPFAM" id="SSF47473">
    <property type="entry name" value="EF-hand"/>
    <property type="match status" value="1"/>
</dbReference>
<feature type="domain" description="EF-hand" evidence="1">
    <location>
        <begin position="96"/>
        <end position="131"/>
    </location>
</feature>
<dbReference type="CDD" id="cd00051">
    <property type="entry name" value="EFh"/>
    <property type="match status" value="2"/>
</dbReference>
<keyword evidence="3" id="KW-1185">Reference proteome</keyword>
<evidence type="ECO:0000313" key="2">
    <source>
        <dbReference type="EMBL" id="KPC64643.1"/>
    </source>
</evidence>
<dbReference type="GO" id="GO:0005509">
    <property type="term" value="F:calcium ion binding"/>
    <property type="evidence" value="ECO:0007669"/>
    <property type="project" value="InterPro"/>
</dbReference>
<evidence type="ECO:0000313" key="3">
    <source>
        <dbReference type="Proteomes" id="UP000037982"/>
    </source>
</evidence>
<protein>
    <recommendedName>
        <fullName evidence="1">EF-hand domain-containing protein</fullName>
    </recommendedName>
</protein>
<reference evidence="3" key="1">
    <citation type="submission" date="2015-07" db="EMBL/GenBank/DDBJ databases">
        <authorList>
            <person name="Ju K.-S."/>
            <person name="Doroghazi J.R."/>
            <person name="Metcalf W.W."/>
        </authorList>
    </citation>
    <scope>NUCLEOTIDE SEQUENCE [LARGE SCALE GENOMIC DNA]</scope>
    <source>
        <strain evidence="3">NRRL ISP-5002</strain>
    </source>
</reference>
<dbReference type="PROSITE" id="PS00018">
    <property type="entry name" value="EF_HAND_1"/>
    <property type="match status" value="4"/>
</dbReference>
<accession>A0A0N0Y072</accession>
<dbReference type="InterPro" id="IPR011992">
    <property type="entry name" value="EF-hand-dom_pair"/>
</dbReference>
<dbReference type="InterPro" id="IPR018247">
    <property type="entry name" value="EF_Hand_1_Ca_BS"/>
</dbReference>
<sequence>MTTTSNNALIEEFRRMDADGDGVVDLTDFLRAPRKLLAALGVPEDAPKAQALIQANETQWGSFLSLGDADGNGALTADEYVTIRTSPEFRSPNRPGKGEVCQTLFAVLDGDDDGTISRDEFLRAADFLCMPPTEASDYFAMLDSDNDGQLSGKEFLKAVKRFYTS</sequence>
<dbReference type="EMBL" id="LGKG01000079">
    <property type="protein sequence ID" value="KPC64643.1"/>
    <property type="molecule type" value="Genomic_DNA"/>
</dbReference>
<gene>
    <name evidence="2" type="ORF">ADL29_10625</name>
</gene>
<dbReference type="SMART" id="SM00054">
    <property type="entry name" value="EFh"/>
    <property type="match status" value="4"/>
</dbReference>
<dbReference type="InterPro" id="IPR002048">
    <property type="entry name" value="EF_hand_dom"/>
</dbReference>
<dbReference type="PATRIC" id="fig|66876.3.peg.2309"/>
<dbReference type="PANTHER" id="PTHR23064">
    <property type="entry name" value="TROPONIN"/>
    <property type="match status" value="1"/>
</dbReference>
<organism evidence="2 3">
    <name type="scientific">Streptomyces chattanoogensis</name>
    <dbReference type="NCBI Taxonomy" id="66876"/>
    <lineage>
        <taxon>Bacteria</taxon>
        <taxon>Bacillati</taxon>
        <taxon>Actinomycetota</taxon>
        <taxon>Actinomycetes</taxon>
        <taxon>Kitasatosporales</taxon>
        <taxon>Streptomycetaceae</taxon>
        <taxon>Streptomyces</taxon>
    </lineage>
</organism>
<dbReference type="Proteomes" id="UP000037982">
    <property type="component" value="Unassembled WGS sequence"/>
</dbReference>
<dbReference type="AlphaFoldDB" id="A0A0N0Y072"/>
<dbReference type="Pfam" id="PF13202">
    <property type="entry name" value="EF-hand_5"/>
    <property type="match status" value="1"/>
</dbReference>
<comment type="caution">
    <text evidence="2">The sequence shown here is derived from an EMBL/GenBank/DDBJ whole genome shotgun (WGS) entry which is preliminary data.</text>
</comment>
<dbReference type="Gene3D" id="1.10.238.10">
    <property type="entry name" value="EF-hand"/>
    <property type="match status" value="1"/>
</dbReference>
<dbReference type="Pfam" id="PF13499">
    <property type="entry name" value="EF-hand_7"/>
    <property type="match status" value="1"/>
</dbReference>